<proteinExistence type="predicted"/>
<feature type="signal peptide" evidence="2">
    <location>
        <begin position="1"/>
        <end position="16"/>
    </location>
</feature>
<dbReference type="STRING" id="1209926.A0A1G4BRI8"/>
<organism evidence="3 4">
    <name type="scientific">Colletotrichum orchidophilum</name>
    <dbReference type="NCBI Taxonomy" id="1209926"/>
    <lineage>
        <taxon>Eukaryota</taxon>
        <taxon>Fungi</taxon>
        <taxon>Dikarya</taxon>
        <taxon>Ascomycota</taxon>
        <taxon>Pezizomycotina</taxon>
        <taxon>Sordariomycetes</taxon>
        <taxon>Hypocreomycetidae</taxon>
        <taxon>Glomerellales</taxon>
        <taxon>Glomerellaceae</taxon>
        <taxon>Colletotrichum</taxon>
    </lineage>
</organism>
<protein>
    <submittedName>
        <fullName evidence="3">Uncharacterized protein</fullName>
    </submittedName>
</protein>
<evidence type="ECO:0000256" key="1">
    <source>
        <dbReference type="SAM" id="MobiDB-lite"/>
    </source>
</evidence>
<keyword evidence="4" id="KW-1185">Reference proteome</keyword>
<feature type="region of interest" description="Disordered" evidence="1">
    <location>
        <begin position="134"/>
        <end position="182"/>
    </location>
</feature>
<dbReference type="OrthoDB" id="3942074at2759"/>
<dbReference type="GeneID" id="34553944"/>
<evidence type="ECO:0000313" key="3">
    <source>
        <dbReference type="EMBL" id="OHF03916.1"/>
    </source>
</evidence>
<sequence length="204" mass="20362">MARYLLPFLAATAVLAKTDLVGCTSLTSTITGSFGSSKETLIFYDPDTLEICSSINCGGGTASSKKIPGCPAYSGTETVTKSFLPSCATVKHHTVTVTQTLTPPRSNNWVGSTTVTVTPTRTSTIVKTVTTSSGVSELTSGTSEATARPSGTDNTSLTSTEAEAAPTGNGAEVSSSTVPAGAGPTARAGMAGILGVAAAVVAFA</sequence>
<reference evidence="3 4" key="1">
    <citation type="submission" date="2016-09" db="EMBL/GenBank/DDBJ databases">
        <authorList>
            <person name="Capua I."/>
            <person name="De Benedictis P."/>
            <person name="Joannis T."/>
            <person name="Lombin L.H."/>
            <person name="Cattoli G."/>
        </authorList>
    </citation>
    <scope>NUCLEOTIDE SEQUENCE [LARGE SCALE GENOMIC DNA]</scope>
    <source>
        <strain evidence="3 4">IMI 309357</strain>
    </source>
</reference>
<dbReference type="EMBL" id="MJBS01000004">
    <property type="protein sequence ID" value="OHF03916.1"/>
    <property type="molecule type" value="Genomic_DNA"/>
</dbReference>
<feature type="chain" id="PRO_5009603230" evidence="2">
    <location>
        <begin position="17"/>
        <end position="204"/>
    </location>
</feature>
<name>A0A1G4BRI8_9PEZI</name>
<evidence type="ECO:0000313" key="4">
    <source>
        <dbReference type="Proteomes" id="UP000176998"/>
    </source>
</evidence>
<dbReference type="Proteomes" id="UP000176998">
    <property type="component" value="Unassembled WGS sequence"/>
</dbReference>
<keyword evidence="2" id="KW-0732">Signal</keyword>
<accession>A0A1G4BRI8</accession>
<feature type="compositionally biased region" description="Polar residues" evidence="1">
    <location>
        <begin position="137"/>
        <end position="161"/>
    </location>
</feature>
<evidence type="ECO:0000256" key="2">
    <source>
        <dbReference type="SAM" id="SignalP"/>
    </source>
</evidence>
<comment type="caution">
    <text evidence="3">The sequence shown here is derived from an EMBL/GenBank/DDBJ whole genome shotgun (WGS) entry which is preliminary data.</text>
</comment>
<gene>
    <name evidence="3" type="ORF">CORC01_00778</name>
</gene>
<dbReference type="AlphaFoldDB" id="A0A1G4BRI8"/>
<dbReference type="RefSeq" id="XP_022481051.1">
    <property type="nucleotide sequence ID" value="XM_022612434.1"/>
</dbReference>